<dbReference type="InterPro" id="IPR036291">
    <property type="entry name" value="NAD(P)-bd_dom_sf"/>
</dbReference>
<dbReference type="Gene3D" id="3.40.50.720">
    <property type="entry name" value="NAD(P)-binding Rossmann-like Domain"/>
    <property type="match status" value="1"/>
</dbReference>
<dbReference type="EMBL" id="WAAO01000002">
    <property type="protein sequence ID" value="KAB1864536.1"/>
    <property type="molecule type" value="Genomic_DNA"/>
</dbReference>
<comment type="similarity">
    <text evidence="1">Belongs to the short-chain dehydrogenases/reductases (SDR) family.</text>
</comment>
<dbReference type="Pfam" id="PF00106">
    <property type="entry name" value="adh_short"/>
    <property type="match status" value="1"/>
</dbReference>
<gene>
    <name evidence="3" type="ORF">F6A08_10575</name>
</gene>
<keyword evidence="4" id="KW-1185">Reference proteome</keyword>
<dbReference type="PRINTS" id="PR00081">
    <property type="entry name" value="GDHRDH"/>
</dbReference>
<evidence type="ECO:0000313" key="3">
    <source>
        <dbReference type="EMBL" id="KAB1864536.1"/>
    </source>
</evidence>
<proteinExistence type="inferred from homology"/>
<evidence type="ECO:0000256" key="2">
    <source>
        <dbReference type="ARBA" id="ARBA00023002"/>
    </source>
</evidence>
<dbReference type="InterPro" id="IPR002347">
    <property type="entry name" value="SDR_fam"/>
</dbReference>
<protein>
    <submittedName>
        <fullName evidence="3">SDR family NAD(P)-dependent oxidoreductase</fullName>
    </submittedName>
</protein>
<dbReference type="GeneID" id="77476899"/>
<keyword evidence="2" id="KW-0560">Oxidoreductase</keyword>
<dbReference type="RefSeq" id="WP_151459419.1">
    <property type="nucleotide sequence ID" value="NZ_WAAO01000002.1"/>
</dbReference>
<dbReference type="PANTHER" id="PTHR24320">
    <property type="entry name" value="RETINOL DEHYDROGENASE"/>
    <property type="match status" value="1"/>
</dbReference>
<accession>A0ABQ6V5Z6</accession>
<organism evidence="3 4">
    <name type="scientific">Microbacterium algeriense</name>
    <dbReference type="NCBI Taxonomy" id="2615184"/>
    <lineage>
        <taxon>Bacteria</taxon>
        <taxon>Bacillati</taxon>
        <taxon>Actinomycetota</taxon>
        <taxon>Actinomycetes</taxon>
        <taxon>Micrococcales</taxon>
        <taxon>Microbacteriaceae</taxon>
        <taxon>Microbacterium</taxon>
    </lineage>
</organism>
<dbReference type="Proteomes" id="UP000478836">
    <property type="component" value="Unassembled WGS sequence"/>
</dbReference>
<sequence length="243" mass="25869">MARVFVTGSTQGIGRATAAALLDDDHDVVVHARTDHRLADLDDLLARGARSVVGDLALPDQVRSLAEHAGDLGPFDAVIHNAGVLDGPALLPVNVVAPYVLTALVPAARSIYLSSGMHRGGSAELSRLDWTGNRRTASYSDSKLLLTVLMAAVARRWPDVLSNAVDPGWVPTRMGGPSARDDLELGHVTQSWLATSEDPAALVSGAYWFHQRIRDPHPAVHDEATQDALIAALAKHTGVPLRE</sequence>
<name>A0ABQ6V5Z6_9MICO</name>
<dbReference type="PANTHER" id="PTHR24320:SF274">
    <property type="entry name" value="CHAIN DEHYDROGENASE, PUTATIVE (AFU_ORTHOLOGUE AFUA_4G00440)-RELATED"/>
    <property type="match status" value="1"/>
</dbReference>
<comment type="caution">
    <text evidence="3">The sequence shown here is derived from an EMBL/GenBank/DDBJ whole genome shotgun (WGS) entry which is preliminary data.</text>
</comment>
<dbReference type="SUPFAM" id="SSF51735">
    <property type="entry name" value="NAD(P)-binding Rossmann-fold domains"/>
    <property type="match status" value="1"/>
</dbReference>
<reference evidence="4" key="1">
    <citation type="submission" date="2019-09" db="EMBL/GenBank/DDBJ databases">
        <title>Whole genome sequencing of Microbacterium maritypicum.</title>
        <authorList>
            <person name="Lenchi N."/>
        </authorList>
    </citation>
    <scope>NUCLEOTIDE SEQUENCE [LARGE SCALE GENOMIC DNA]</scope>
    <source>
        <strain evidence="4">G1</strain>
    </source>
</reference>
<evidence type="ECO:0000256" key="1">
    <source>
        <dbReference type="ARBA" id="ARBA00006484"/>
    </source>
</evidence>
<evidence type="ECO:0000313" key="4">
    <source>
        <dbReference type="Proteomes" id="UP000478836"/>
    </source>
</evidence>